<proteinExistence type="predicted"/>
<accession>A0A9N7TPB2</accession>
<dbReference type="EMBL" id="CADEAL010000191">
    <property type="protein sequence ID" value="CAB1416111.1"/>
    <property type="molecule type" value="Genomic_DNA"/>
</dbReference>
<dbReference type="Proteomes" id="UP001153269">
    <property type="component" value="Unassembled WGS sequence"/>
</dbReference>
<protein>
    <submittedName>
        <fullName evidence="2">Uncharacterized protein</fullName>
    </submittedName>
</protein>
<name>A0A9N7TPB2_PLEPL</name>
<gene>
    <name evidence="2" type="ORF">PLEPLA_LOCUS3867</name>
</gene>
<organism evidence="2 3">
    <name type="scientific">Pleuronectes platessa</name>
    <name type="common">European plaice</name>
    <dbReference type="NCBI Taxonomy" id="8262"/>
    <lineage>
        <taxon>Eukaryota</taxon>
        <taxon>Metazoa</taxon>
        <taxon>Chordata</taxon>
        <taxon>Craniata</taxon>
        <taxon>Vertebrata</taxon>
        <taxon>Euteleostomi</taxon>
        <taxon>Actinopterygii</taxon>
        <taxon>Neopterygii</taxon>
        <taxon>Teleostei</taxon>
        <taxon>Neoteleostei</taxon>
        <taxon>Acanthomorphata</taxon>
        <taxon>Carangaria</taxon>
        <taxon>Pleuronectiformes</taxon>
        <taxon>Pleuronectoidei</taxon>
        <taxon>Pleuronectidae</taxon>
        <taxon>Pleuronectes</taxon>
    </lineage>
</organism>
<keyword evidence="3" id="KW-1185">Reference proteome</keyword>
<evidence type="ECO:0000313" key="3">
    <source>
        <dbReference type="Proteomes" id="UP001153269"/>
    </source>
</evidence>
<comment type="caution">
    <text evidence="2">The sequence shown here is derived from an EMBL/GenBank/DDBJ whole genome shotgun (WGS) entry which is preliminary data.</text>
</comment>
<feature type="region of interest" description="Disordered" evidence="1">
    <location>
        <begin position="22"/>
        <end position="88"/>
    </location>
</feature>
<evidence type="ECO:0000256" key="1">
    <source>
        <dbReference type="SAM" id="MobiDB-lite"/>
    </source>
</evidence>
<dbReference type="AlphaFoldDB" id="A0A9N7TPB2"/>
<sequence length="105" mass="11614">MKISVSLQETLKWSWRCHPSIFNKMQQRSRRGPADIGAERHHQRTRAGGSAGTPAPPQQLHGPTAPQSSDRGNGRQRRAPLDALPPGLCFGVTQSNVEKIKNLIR</sequence>
<evidence type="ECO:0000313" key="2">
    <source>
        <dbReference type="EMBL" id="CAB1416111.1"/>
    </source>
</evidence>
<reference evidence="2" key="1">
    <citation type="submission" date="2020-03" db="EMBL/GenBank/DDBJ databases">
        <authorList>
            <person name="Weist P."/>
        </authorList>
    </citation>
    <scope>NUCLEOTIDE SEQUENCE</scope>
</reference>